<dbReference type="KEGG" id="beq:BEWA_006160"/>
<dbReference type="GO" id="GO:1990072">
    <property type="term" value="C:TRAPPIII protein complex"/>
    <property type="evidence" value="ECO:0007669"/>
    <property type="project" value="TreeGrafter"/>
</dbReference>
<reference evidence="2 3" key="1">
    <citation type="journal article" date="2012" name="BMC Genomics">
        <title>Comparative genomic analysis and phylogenetic position of Theileria equi.</title>
        <authorList>
            <person name="Kappmeyer L.S."/>
            <person name="Thiagarajan M."/>
            <person name="Herndon D.R."/>
            <person name="Ramsay J.D."/>
            <person name="Caler E."/>
            <person name="Djikeng A."/>
            <person name="Gillespie J.J."/>
            <person name="Lau A.O."/>
            <person name="Roalson E.H."/>
            <person name="Silva J.C."/>
            <person name="Silva M.G."/>
            <person name="Suarez C.E."/>
            <person name="Ueti M.W."/>
            <person name="Nene V.M."/>
            <person name="Mealey R.H."/>
            <person name="Knowles D.P."/>
            <person name="Brayton K.A."/>
        </authorList>
    </citation>
    <scope>NUCLEOTIDE SEQUENCE [LARGE SCALE GENOMIC DNA]</scope>
    <source>
        <strain evidence="2 3">WA</strain>
    </source>
</reference>
<dbReference type="VEuPathDB" id="PiroplasmaDB:BEWA_006160"/>
<sequence>MVNKYSPSLKVLRRIKPDLEHIFWDSQSTCDTTESSEGTSPSNITLGEILDLKFVLSNGTKSKFSEVTLKVEIAMELANHEPEVAVLFEDLVLSPDETPSETDFSYTFERISQYRMTISLCYKTEKSATGTIGKVHTWQCGNPLLLNHKAVVLPDGRTYLETKVDNHSECEITLSNMRLINKADEICLFPMNKSENKGNNIYNIFPGGSYSIIFSKEYPKNHFDDFHVSFAWKSSTNESGSITSKVDAFNRNNKIVYKVIRCPSIVKINEPFNLQISVENTSSSPLNCSIKLDEKLLKPFFAQINDTLEVGKVINDEQKIVDIPLLCTSNGLCNVRGIEIHCGESIVSVDTVEILVL</sequence>
<dbReference type="InterPro" id="IPR010378">
    <property type="entry name" value="TRAPPC13"/>
</dbReference>
<dbReference type="EMBL" id="CP001670">
    <property type="protein sequence ID" value="AFZ81207.1"/>
    <property type="molecule type" value="Genomic_DNA"/>
</dbReference>
<dbReference type="PANTHER" id="PTHR13134">
    <property type="entry name" value="TRAFFICKING PROTEIN PARTICLE COMPLEX SUBUNIT 13"/>
    <property type="match status" value="1"/>
</dbReference>
<keyword evidence="3" id="KW-1185">Reference proteome</keyword>
<dbReference type="Proteomes" id="UP000031512">
    <property type="component" value="Chromosome 3"/>
</dbReference>
<dbReference type="InterPro" id="IPR055428">
    <property type="entry name" value="TRAPPC13_C"/>
</dbReference>
<evidence type="ECO:0000313" key="2">
    <source>
        <dbReference type="EMBL" id="AFZ81207.1"/>
    </source>
</evidence>
<organism evidence="2 3">
    <name type="scientific">Theileria equi strain WA</name>
    <dbReference type="NCBI Taxonomy" id="1537102"/>
    <lineage>
        <taxon>Eukaryota</taxon>
        <taxon>Sar</taxon>
        <taxon>Alveolata</taxon>
        <taxon>Apicomplexa</taxon>
        <taxon>Aconoidasida</taxon>
        <taxon>Piroplasmida</taxon>
        <taxon>Theileriidae</taxon>
        <taxon>Theileria</taxon>
    </lineage>
</organism>
<dbReference type="STRING" id="1537102.L0B025"/>
<accession>L0B025</accession>
<dbReference type="AlphaFoldDB" id="L0B025"/>
<dbReference type="OrthoDB" id="10250284at2759"/>
<dbReference type="GeneID" id="15805231"/>
<proteinExistence type="predicted"/>
<protein>
    <recommendedName>
        <fullName evidence="1">Trafficking protein particle complex subunit 13 C-terminal domain-containing protein</fullName>
    </recommendedName>
</protein>
<gene>
    <name evidence="2" type="ORF">BEWA_006160</name>
</gene>
<dbReference type="RefSeq" id="XP_004830873.1">
    <property type="nucleotide sequence ID" value="XM_004830816.1"/>
</dbReference>
<name>L0B025_THEEQ</name>
<evidence type="ECO:0000259" key="1">
    <source>
        <dbReference type="Pfam" id="PF23643"/>
    </source>
</evidence>
<dbReference type="eggNOG" id="ENOG502TN58">
    <property type="taxonomic scope" value="Eukaryota"/>
</dbReference>
<evidence type="ECO:0000313" key="3">
    <source>
        <dbReference type="Proteomes" id="UP000031512"/>
    </source>
</evidence>
<feature type="domain" description="Trafficking protein particle complex subunit 13 C-terminal" evidence="1">
    <location>
        <begin position="263"/>
        <end position="340"/>
    </location>
</feature>
<dbReference type="Pfam" id="PF23643">
    <property type="entry name" value="TRAPPC13_C"/>
    <property type="match status" value="1"/>
</dbReference>
<dbReference type="PANTHER" id="PTHR13134:SF3">
    <property type="entry name" value="TRAFFICKING PROTEIN PARTICLE COMPLEX SUBUNIT 13"/>
    <property type="match status" value="1"/>
</dbReference>